<feature type="compositionally biased region" description="Basic and acidic residues" evidence="1">
    <location>
        <begin position="264"/>
        <end position="278"/>
    </location>
</feature>
<keyword evidence="3" id="KW-1185">Reference proteome</keyword>
<dbReference type="Proteomes" id="UP000054266">
    <property type="component" value="Unassembled WGS sequence"/>
</dbReference>
<feature type="compositionally biased region" description="Gly residues" evidence="1">
    <location>
        <begin position="340"/>
        <end position="349"/>
    </location>
</feature>
<proteinExistence type="predicted"/>
<dbReference type="HOGENOM" id="CLU_043406_0_0_1"/>
<feature type="compositionally biased region" description="Gly residues" evidence="1">
    <location>
        <begin position="289"/>
        <end position="301"/>
    </location>
</feature>
<dbReference type="STRING" id="5601.A0A0D2CDC1"/>
<feature type="compositionally biased region" description="Basic and acidic residues" evidence="1">
    <location>
        <begin position="305"/>
        <end position="322"/>
    </location>
</feature>
<evidence type="ECO:0000313" key="3">
    <source>
        <dbReference type="Proteomes" id="UP000054266"/>
    </source>
</evidence>
<feature type="compositionally biased region" description="Basic and acidic residues" evidence="1">
    <location>
        <begin position="196"/>
        <end position="213"/>
    </location>
</feature>
<reference evidence="2 3" key="1">
    <citation type="submission" date="2015-01" db="EMBL/GenBank/DDBJ databases">
        <title>The Genome Sequence of Capronia semiimmersa CBS27337.</title>
        <authorList>
            <consortium name="The Broad Institute Genomics Platform"/>
            <person name="Cuomo C."/>
            <person name="de Hoog S."/>
            <person name="Gorbushina A."/>
            <person name="Stielow B."/>
            <person name="Teixiera M."/>
            <person name="Abouelleil A."/>
            <person name="Chapman S.B."/>
            <person name="Priest M."/>
            <person name="Young S.K."/>
            <person name="Wortman J."/>
            <person name="Nusbaum C."/>
            <person name="Birren B."/>
        </authorList>
    </citation>
    <scope>NUCLEOTIDE SEQUENCE [LARGE SCALE GENOMIC DNA]</scope>
    <source>
        <strain evidence="2 3">CBS 27337</strain>
    </source>
</reference>
<dbReference type="EMBL" id="KN846962">
    <property type="protein sequence ID" value="KIW63051.1"/>
    <property type="molecule type" value="Genomic_DNA"/>
</dbReference>
<evidence type="ECO:0000313" key="2">
    <source>
        <dbReference type="EMBL" id="KIW63051.1"/>
    </source>
</evidence>
<feature type="compositionally biased region" description="Basic residues" evidence="1">
    <location>
        <begin position="323"/>
        <end position="339"/>
    </location>
</feature>
<feature type="region of interest" description="Disordered" evidence="1">
    <location>
        <begin position="1"/>
        <end position="29"/>
    </location>
</feature>
<sequence length="433" mass="45673">MEDFSQSRGDDDLFDDEIIPFENPPSPDKVAAQLEHVSLEPASIPPPIEAVSAAVPAPQAAKPPPAPTSNEAPVPSYAPKPRGRGGQQAGRGGGGGPRKPSAGLGESKWAAKPAAESDKSATRVTKPAKSQPQEHQSSPTQPETTTTTNAESSGPQTQSQSADDATPTAPSAVQPPAKTPAVRGDRTLTGGLARPKLTEEELSAKLAAAKERSQNVAAAHARAQADAASFEERERIATAKRAVARKERRVMEGEREKNRLRKLGNREGREWDRDKEDVNAEVNGRGGRRGGGYAEYGGQGFAAGQRDEDDLRQYEWHDDRGRGRGRGRGGRGGRGRGRGGPRGGGGSGPGWDQQSQQQPDTAAEADFPALPGSASKASPPQDQHTETKPAAKDSHKPSPRRWDSGGGGGGTWAEQVESSELNGENLDTKSKNF</sequence>
<evidence type="ECO:0000256" key="1">
    <source>
        <dbReference type="SAM" id="MobiDB-lite"/>
    </source>
</evidence>
<protein>
    <submittedName>
        <fullName evidence="2">Uncharacterized protein</fullName>
    </submittedName>
</protein>
<feature type="compositionally biased region" description="Basic and acidic residues" evidence="1">
    <location>
        <begin position="383"/>
        <end position="403"/>
    </location>
</feature>
<feature type="compositionally biased region" description="Low complexity" evidence="1">
    <location>
        <begin position="217"/>
        <end position="228"/>
    </location>
</feature>
<gene>
    <name evidence="2" type="ORF">PV04_09929</name>
</gene>
<name>A0A0D2CDC1_9EURO</name>
<feature type="compositionally biased region" description="Polar residues" evidence="1">
    <location>
        <begin position="149"/>
        <end position="171"/>
    </location>
</feature>
<accession>A0A0D2CDC1</accession>
<organism evidence="2 3">
    <name type="scientific">Phialophora macrospora</name>
    <dbReference type="NCBI Taxonomy" id="1851006"/>
    <lineage>
        <taxon>Eukaryota</taxon>
        <taxon>Fungi</taxon>
        <taxon>Dikarya</taxon>
        <taxon>Ascomycota</taxon>
        <taxon>Pezizomycotina</taxon>
        <taxon>Eurotiomycetes</taxon>
        <taxon>Chaetothyriomycetidae</taxon>
        <taxon>Chaetothyriales</taxon>
        <taxon>Herpotrichiellaceae</taxon>
        <taxon>Phialophora</taxon>
    </lineage>
</organism>
<feature type="compositionally biased region" description="Low complexity" evidence="1">
    <location>
        <begin position="136"/>
        <end position="148"/>
    </location>
</feature>
<dbReference type="AlphaFoldDB" id="A0A0D2CDC1"/>
<feature type="region of interest" description="Disordered" evidence="1">
    <location>
        <begin position="50"/>
        <end position="433"/>
    </location>
</feature>
<feature type="compositionally biased region" description="Gly residues" evidence="1">
    <location>
        <begin position="84"/>
        <end position="97"/>
    </location>
</feature>